<feature type="transmembrane region" description="Helical" evidence="1">
    <location>
        <begin position="180"/>
        <end position="197"/>
    </location>
</feature>
<keyword evidence="4" id="KW-1185">Reference proteome</keyword>
<keyword evidence="1" id="KW-0812">Transmembrane</keyword>
<proteinExistence type="predicted"/>
<feature type="transmembrane region" description="Helical" evidence="1">
    <location>
        <begin position="238"/>
        <end position="258"/>
    </location>
</feature>
<feature type="transmembrane region" description="Helical" evidence="1">
    <location>
        <begin position="36"/>
        <end position="56"/>
    </location>
</feature>
<dbReference type="GO" id="GO:0016020">
    <property type="term" value="C:membrane"/>
    <property type="evidence" value="ECO:0007669"/>
    <property type="project" value="InterPro"/>
</dbReference>
<feature type="transmembrane region" description="Helical" evidence="1">
    <location>
        <begin position="123"/>
        <end position="143"/>
    </location>
</feature>
<feature type="transmembrane region" description="Helical" evidence="1">
    <location>
        <begin position="12"/>
        <end position="30"/>
    </location>
</feature>
<feature type="transmembrane region" description="Helical" evidence="1">
    <location>
        <begin position="149"/>
        <end position="168"/>
    </location>
</feature>
<feature type="transmembrane region" description="Helical" evidence="1">
    <location>
        <begin position="68"/>
        <end position="87"/>
    </location>
</feature>
<feature type="transmembrane region" description="Helical" evidence="1">
    <location>
        <begin position="93"/>
        <end position="114"/>
    </location>
</feature>
<organism evidence="3 4">
    <name type="scientific">Ralstonia insidiosa</name>
    <dbReference type="NCBI Taxonomy" id="190721"/>
    <lineage>
        <taxon>Bacteria</taxon>
        <taxon>Pseudomonadati</taxon>
        <taxon>Pseudomonadota</taxon>
        <taxon>Betaproteobacteria</taxon>
        <taxon>Burkholderiales</taxon>
        <taxon>Burkholderiaceae</taxon>
        <taxon>Ralstonia</taxon>
    </lineage>
</organism>
<dbReference type="Proteomes" id="UP000078572">
    <property type="component" value="Chromosome 2"/>
</dbReference>
<keyword evidence="1" id="KW-0472">Membrane</keyword>
<name>A0A192A6Z7_9RALS</name>
<feature type="domain" description="EamA" evidence="2">
    <location>
        <begin position="15"/>
        <end position="137"/>
    </location>
</feature>
<dbReference type="SUPFAM" id="SSF103481">
    <property type="entry name" value="Multidrug resistance efflux transporter EmrE"/>
    <property type="match status" value="2"/>
</dbReference>
<feature type="transmembrane region" description="Helical" evidence="1">
    <location>
        <begin position="264"/>
        <end position="290"/>
    </location>
</feature>
<dbReference type="STRING" id="190721.ACS15_4240"/>
<dbReference type="Gene3D" id="1.10.3730.20">
    <property type="match status" value="1"/>
</dbReference>
<dbReference type="InterPro" id="IPR000620">
    <property type="entry name" value="EamA_dom"/>
</dbReference>
<dbReference type="RefSeq" id="WP_064809028.1">
    <property type="nucleotide sequence ID" value="NZ_CP016023.1"/>
</dbReference>
<evidence type="ECO:0000313" key="4">
    <source>
        <dbReference type="Proteomes" id="UP000078572"/>
    </source>
</evidence>
<dbReference type="Pfam" id="PF00892">
    <property type="entry name" value="EamA"/>
    <property type="match status" value="2"/>
</dbReference>
<dbReference type="InterPro" id="IPR037185">
    <property type="entry name" value="EmrE-like"/>
</dbReference>
<evidence type="ECO:0000259" key="2">
    <source>
        <dbReference type="Pfam" id="PF00892"/>
    </source>
</evidence>
<protein>
    <submittedName>
        <fullName evidence="3">Multidrug DMT transporter permease</fullName>
    </submittedName>
</protein>
<dbReference type="PANTHER" id="PTHR22911">
    <property type="entry name" value="ACYL-MALONYL CONDENSING ENZYME-RELATED"/>
    <property type="match status" value="1"/>
</dbReference>
<sequence>MNDKTRGTVEMTTAMTISGTIGWFVVRSGQPVMDVVFWRCLFGALTLLAVCAGLGLLRGAITWKRAGIAALGGVAIVINWLLLFAAYPRASISIATAVYNTQPFMLVGLGALFLSERLTAAKLTWLAIAFVGVVLIVQVGPAAASGTDYLMGIALALGAAFAYAVAAIITKKLAGTPPHLIALIQVCVGVLMLAPLANLSHPPADAHTWVLLVTVGVVHTGLMYILLYGAIQRLPTHLTGSLSFIYPIVAIAVDILAFGHRLQLAQFLGAGAILLAAAGMNLGWSPYWWLRRWLRRWLRPGADSAAVK</sequence>
<dbReference type="AlphaFoldDB" id="A0A192A6Z7"/>
<feature type="transmembrane region" description="Helical" evidence="1">
    <location>
        <begin position="209"/>
        <end position="231"/>
    </location>
</feature>
<dbReference type="GeneID" id="61528316"/>
<dbReference type="EMBL" id="CP016023">
    <property type="protein sequence ID" value="ANJ76113.1"/>
    <property type="molecule type" value="Genomic_DNA"/>
</dbReference>
<gene>
    <name evidence="3" type="ORF">A9Y76_19985</name>
</gene>
<keyword evidence="1" id="KW-1133">Transmembrane helix</keyword>
<reference evidence="4" key="1">
    <citation type="submission" date="2016-06" db="EMBL/GenBank/DDBJ databases">
        <authorList>
            <person name="Xu Y."/>
            <person name="Nagy A."/>
            <person name="Yan X."/>
            <person name="Kim S.W."/>
            <person name="Haley B."/>
            <person name="Liu N.T."/>
            <person name="Nou X."/>
        </authorList>
    </citation>
    <scope>NUCLEOTIDE SEQUENCE [LARGE SCALE GENOMIC DNA]</scope>
    <source>
        <strain evidence="4">ATCC 49129</strain>
    </source>
</reference>
<evidence type="ECO:0000256" key="1">
    <source>
        <dbReference type="SAM" id="Phobius"/>
    </source>
</evidence>
<dbReference type="PANTHER" id="PTHR22911:SF102">
    <property type="entry name" value="MEMBRANE PROTEIN"/>
    <property type="match status" value="1"/>
</dbReference>
<feature type="domain" description="EamA" evidence="2">
    <location>
        <begin position="151"/>
        <end position="281"/>
    </location>
</feature>
<evidence type="ECO:0000313" key="3">
    <source>
        <dbReference type="EMBL" id="ANJ76113.1"/>
    </source>
</evidence>
<accession>A0A192A6Z7</accession>